<dbReference type="InterPro" id="IPR001173">
    <property type="entry name" value="Glyco_trans_2-like"/>
</dbReference>
<dbReference type="PANTHER" id="PTHR10859">
    <property type="entry name" value="GLYCOSYL TRANSFERASE"/>
    <property type="match status" value="1"/>
</dbReference>
<organism evidence="2 3">
    <name type="scientific">Salinimicrobium flavum</name>
    <dbReference type="NCBI Taxonomy" id="1737065"/>
    <lineage>
        <taxon>Bacteria</taxon>
        <taxon>Pseudomonadati</taxon>
        <taxon>Bacteroidota</taxon>
        <taxon>Flavobacteriia</taxon>
        <taxon>Flavobacteriales</taxon>
        <taxon>Flavobacteriaceae</taxon>
        <taxon>Salinimicrobium</taxon>
    </lineage>
</organism>
<keyword evidence="2" id="KW-0808">Transferase</keyword>
<dbReference type="RefSeq" id="WP_380751153.1">
    <property type="nucleotide sequence ID" value="NZ_JBHULT010000008.1"/>
</dbReference>
<name>A0ABW5IYS1_9FLAO</name>
<dbReference type="PANTHER" id="PTHR10859:SF91">
    <property type="entry name" value="DOLICHYL-PHOSPHATE BETA-GLUCOSYLTRANSFERASE"/>
    <property type="match status" value="1"/>
</dbReference>
<feature type="domain" description="Glycosyltransferase 2-like" evidence="1">
    <location>
        <begin position="7"/>
        <end position="138"/>
    </location>
</feature>
<dbReference type="Proteomes" id="UP001597468">
    <property type="component" value="Unassembled WGS sequence"/>
</dbReference>
<dbReference type="GO" id="GO:0016757">
    <property type="term" value="F:glycosyltransferase activity"/>
    <property type="evidence" value="ECO:0007669"/>
    <property type="project" value="UniProtKB-KW"/>
</dbReference>
<reference evidence="3" key="1">
    <citation type="journal article" date="2019" name="Int. J. Syst. Evol. Microbiol.">
        <title>The Global Catalogue of Microorganisms (GCM) 10K type strain sequencing project: providing services to taxonomists for standard genome sequencing and annotation.</title>
        <authorList>
            <consortium name="The Broad Institute Genomics Platform"/>
            <consortium name="The Broad Institute Genome Sequencing Center for Infectious Disease"/>
            <person name="Wu L."/>
            <person name="Ma J."/>
        </authorList>
    </citation>
    <scope>NUCLEOTIDE SEQUENCE [LARGE SCALE GENOMIC DNA]</scope>
    <source>
        <strain evidence="3">KCTC 42585</strain>
    </source>
</reference>
<gene>
    <name evidence="2" type="ORF">ACFSTG_08625</name>
</gene>
<dbReference type="InterPro" id="IPR029044">
    <property type="entry name" value="Nucleotide-diphossugar_trans"/>
</dbReference>
<dbReference type="EMBL" id="JBHULT010000008">
    <property type="protein sequence ID" value="MFD2517954.1"/>
    <property type="molecule type" value="Genomic_DNA"/>
</dbReference>
<dbReference type="Gene3D" id="3.90.550.10">
    <property type="entry name" value="Spore Coat Polysaccharide Biosynthesis Protein SpsA, Chain A"/>
    <property type="match status" value="1"/>
</dbReference>
<evidence type="ECO:0000313" key="2">
    <source>
        <dbReference type="EMBL" id="MFD2517954.1"/>
    </source>
</evidence>
<evidence type="ECO:0000313" key="3">
    <source>
        <dbReference type="Proteomes" id="UP001597468"/>
    </source>
</evidence>
<comment type="caution">
    <text evidence="2">The sequence shown here is derived from an EMBL/GenBank/DDBJ whole genome shotgun (WGS) entry which is preliminary data.</text>
</comment>
<dbReference type="SUPFAM" id="SSF53448">
    <property type="entry name" value="Nucleotide-diphospho-sugar transferases"/>
    <property type="match status" value="1"/>
</dbReference>
<accession>A0ABW5IYS1</accession>
<dbReference type="Pfam" id="PF00535">
    <property type="entry name" value="Glycos_transf_2"/>
    <property type="match status" value="1"/>
</dbReference>
<sequence length="240" mass="27889">MNRVALFIPCYNEAKRIDLSSLQKFIEEQNNLIDFYFVDDGSSDNTSEIIRSSLTKAKNCFLIPISSNLGKGNAIRYGIQNVACEHYKYYGFIDADLDIPLHQVLKLYECLENTEASFAISNRGFYNEFQFFRLRSYISLIMVQIANGIIGFRPFIKDTQCGCKMLKADLVDLCFGQKFVSQWLFDIEIFLRLKRHRYNARNLIVEVPLKISKNALKSTSKVLSGHKILYQLYLIKQHYK</sequence>
<protein>
    <submittedName>
        <fullName evidence="2">Glycosyltransferase</fullName>
        <ecNumber evidence="2">2.4.-.-</ecNumber>
    </submittedName>
</protein>
<keyword evidence="3" id="KW-1185">Reference proteome</keyword>
<evidence type="ECO:0000259" key="1">
    <source>
        <dbReference type="Pfam" id="PF00535"/>
    </source>
</evidence>
<keyword evidence="2" id="KW-0328">Glycosyltransferase</keyword>
<proteinExistence type="predicted"/>
<dbReference type="EC" id="2.4.-.-" evidence="2"/>